<dbReference type="AlphaFoldDB" id="A5TSY7"/>
<accession>A5TSY7</accession>
<name>A5TSY7_FUSNP</name>
<reference evidence="1" key="2">
    <citation type="submission" date="2007-05" db="EMBL/GenBank/DDBJ databases">
        <title>Genome sequence of Fusobacterium nucleatum subspecies polymorphum - a genetically tractable Fusobacterium.</title>
        <authorList>
            <person name="Karpathy S.E."/>
            <person name="Xiang Q."/>
            <person name="Gioia J."/>
            <person name="Jiang H."/>
            <person name="Liu Y."/>
            <person name="Petrosino J.F."/>
            <person name="Yerrapragada S."/>
            <person name="Fox G.E."/>
            <person name="Kinder Haake S."/>
            <person name="Weinstock G.M."/>
            <person name="Highlander S.K."/>
        </authorList>
    </citation>
    <scope>NUCLEOTIDE SEQUENCE [LARGE SCALE GENOMIC DNA]</scope>
    <source>
        <strain evidence="1">ATCC 10953</strain>
    </source>
</reference>
<gene>
    <name evidence="1" type="ORF">FNP_0195</name>
</gene>
<dbReference type="Proteomes" id="UP000001921">
    <property type="component" value="Chromosome"/>
</dbReference>
<sequence length="41" mass="5098">MKIQRVLFIFKSKLETLEKLFSILFSLRNYIANLFKKHFEY</sequence>
<reference evidence="1" key="1">
    <citation type="submission" date="2006-07" db="EMBL/GenBank/DDBJ databases">
        <authorList>
            <person name="Qin X."/>
            <person name="Weinstock G.M."/>
        </authorList>
    </citation>
    <scope>NUCLEOTIDE SEQUENCE [LARGE SCALE GENOMIC DNA]</scope>
    <source>
        <strain evidence="1">ATCC 10953</strain>
    </source>
</reference>
<organism evidence="1">
    <name type="scientific">Fusobacterium polymorphum ATCC 10953</name>
    <dbReference type="NCBI Taxonomy" id="393480"/>
    <lineage>
        <taxon>Bacteria</taxon>
        <taxon>Fusobacteriati</taxon>
        <taxon>Fusobacteriota</taxon>
        <taxon>Fusobacteriia</taxon>
        <taxon>Fusobacteriales</taxon>
        <taxon>Fusobacteriaceae</taxon>
        <taxon>Fusobacterium</taxon>
    </lineage>
</organism>
<dbReference type="HOGENOM" id="CLU_3270486_0_0_0"/>
<dbReference type="EMBL" id="CM000440">
    <property type="protein sequence ID" value="EDK88012.1"/>
    <property type="molecule type" value="Genomic_DNA"/>
</dbReference>
<protein>
    <submittedName>
        <fullName evidence="1">Uncharacterized protein</fullName>
    </submittedName>
</protein>
<evidence type="ECO:0000313" key="1">
    <source>
        <dbReference type="EMBL" id="EDK88012.1"/>
    </source>
</evidence>
<proteinExistence type="predicted"/>